<gene>
    <name evidence="6" type="ORF">PHISCL_08570</name>
</gene>
<dbReference type="Pfam" id="PF25150">
    <property type="entry name" value="TPR_Trm732"/>
    <property type="match status" value="1"/>
</dbReference>
<feature type="domain" description="DUF2428" evidence="3">
    <location>
        <begin position="718"/>
        <end position="954"/>
    </location>
</feature>
<dbReference type="EMBL" id="MVGC01000450">
    <property type="protein sequence ID" value="RJE19087.1"/>
    <property type="molecule type" value="Genomic_DNA"/>
</dbReference>
<dbReference type="InterPro" id="IPR056842">
    <property type="entry name" value="THADA-like_TPR_C"/>
</dbReference>
<dbReference type="Proteomes" id="UP000266188">
    <property type="component" value="Unassembled WGS sequence"/>
</dbReference>
<dbReference type="InterPro" id="IPR019442">
    <property type="entry name" value="THADA/TRM732_DUF2428"/>
</dbReference>
<dbReference type="PANTHER" id="PTHR14387">
    <property type="entry name" value="THADA/DEATH RECEPTOR INTERACTING PROTEIN"/>
    <property type="match status" value="1"/>
</dbReference>
<evidence type="ECO:0000256" key="1">
    <source>
        <dbReference type="ARBA" id="ARBA00010409"/>
    </source>
</evidence>
<dbReference type="Pfam" id="PF26523">
    <property type="entry name" value="Trm732_C"/>
    <property type="match status" value="1"/>
</dbReference>
<sequence length="1650" mass="184428">MEANLSSSGIQSGPGWEEMENISRNSIQILSEEALRAIARGPLAKFTASCENNEQVSRVWQTLLKTYSTASLSSSHTTAANNALSVFLQSAVNSQNPGTRQIARSPQTWLTVFEDYMNRFDDSKTKSMRDVLFSLIRIMKFQDENTQFIKSHVVDATIPHLILIGNRSRLKASILTIEIFIRKNAILPAELISLIEDWLVKNHKSWTSLLQKDCEALSINIPDFINRPLHDTNGSTWRMEVASKIFVLGLVLCGRTMDCASAVGHTLAAFFDNNRSSHSQKLLTSTWVAPVRHVMLQNMHALEIISNHILHPLFKVDPHGFNCFINTLPFKSILDSDMTNAPLAEITLLFAALQIGKRIGLVHEDFQSAKSKKEADGSLVMKSDIVGQFLLHHEPSIRVTTLSLLVFAASTTKPLTSAGAWAILKGLPYMHAESDPYSRGEILSLTRKLITRLKSGIVTDQSILSKAGNMENVQEQSFSLNSEETQAVLDAYMDFLTTDLRPGTTYARHITALKALVLVLESGLDPRVDDAVIKNLPGQNNRCVCTIEIFKPSLLRLLVDLLLDPFEDVRATSLYIMKTFPKEILMRGLPWNPDQPLEPVPHLMDALSRAEQLASNTSRADHADTVARLYDLLFYAATTDCSNKSESYWWKTKVQVVDHVLKKLEMKLSVPGGLFKSSMRDAPLHGFLSALRYIVMTPKFYMSISDNSNSSYSHWRSVHDRIVSICDRIWDEVKPVLCVDSPEGHTDEPVEDLNVGPKDILSYSWRALRESSLLLHATLSNTAYGPPGEDGMKRADYEKIGSMSFIHLAELRHRGAFTTVAQTFTTCCERCGQSKDPSISSLPEIWYQEVRKLIFEAASKLTRRSAGLPALATGILSSRLGGPLFHHIMKDLHEISSLPEKHDETNQEMDLPQVHTMNCLKDVYSSNRLGPYAEPYVMQNFTLSAERLGSPIWAIRNSGMMLFRALMSRMTRLVPGARYGFGGDSGAEPGARISFGRYPGLGEQLSKLLSPSESSAGISTERVFPALELIGEKLPSSRTVDESLLRRLVLYHLESPVLGVREHAARVWASLLVRSEILKDIQELLDLDRDSKSQNLAHGKSLAIRFALRRFAYASDVDWREWVDDVLTTLRNTFATIFPSARSPMVVTVLMEILNEAVKKSLKVGLERSFASLVDETFNAYDLDDVVDYLFDLSDPSWKISSTSRASPLLRRVISWAVSLKIFISGRLDALYGFFQRVSDFDSDAARWLLEQINKLAEKECYRPSLLSFYSSVILGRHSQDVKSTAIENLTSNLEALLEVPEEIKKIDLPIEALEKQLRADAAAHMRNREMANAELHLQGCLLALRDSSIQSQDIPAFEKEIRKWEVKLQFAMSEETEFTTRYAAAASLAAFAYVLRPPRSTPRLNAVFLNIYLALYDMLNDDDEEIRDLSASTASWILSYSSLSPGKSVSLSPLNASEVLAAFIARSYSTSTPFCNKALQYMAGQKARASSSLSKKKLVPVSDLISDLRKESTVLFVEEKQNLFIDDIRDLHIWSKTILYLEESSYEGSSLPEICEWVSDGLTCLSGLATDKSGMDGFLGWTGKPEIYNLGMRIIAIASTFISKEFPASGMLGRQQNVLREGLKALLHNGQNASLHPGWLSMVELVLKP</sequence>
<feature type="domain" description="tRNA (32-2'-O)-methyltransferase regulator THADA-like TPR repeats region" evidence="4">
    <location>
        <begin position="285"/>
        <end position="570"/>
    </location>
</feature>
<comment type="caution">
    <text evidence="6">The sequence shown here is derived from an EMBL/GenBank/DDBJ whole genome shotgun (WGS) entry which is preliminary data.</text>
</comment>
<evidence type="ECO:0000313" key="7">
    <source>
        <dbReference type="Proteomes" id="UP000266188"/>
    </source>
</evidence>
<dbReference type="GO" id="GO:0030488">
    <property type="term" value="P:tRNA methylation"/>
    <property type="evidence" value="ECO:0007669"/>
    <property type="project" value="TreeGrafter"/>
</dbReference>
<dbReference type="PANTHER" id="PTHR14387:SF0">
    <property type="entry name" value="DUF2428 DOMAIN-CONTAINING PROTEIN"/>
    <property type="match status" value="1"/>
</dbReference>
<accession>A0A3A2ZCQ7</accession>
<evidence type="ECO:0000259" key="5">
    <source>
        <dbReference type="Pfam" id="PF25151"/>
    </source>
</evidence>
<name>A0A3A2ZCQ7_9EURO</name>
<dbReference type="InterPro" id="IPR016024">
    <property type="entry name" value="ARM-type_fold"/>
</dbReference>
<dbReference type="Pfam" id="PF10350">
    <property type="entry name" value="DUF2428"/>
    <property type="match status" value="1"/>
</dbReference>
<reference evidence="7" key="1">
    <citation type="submission" date="2017-02" db="EMBL/GenBank/DDBJ databases">
        <authorList>
            <person name="Tafer H."/>
            <person name="Lopandic K."/>
        </authorList>
    </citation>
    <scope>NUCLEOTIDE SEQUENCE [LARGE SCALE GENOMIC DNA]</scope>
    <source>
        <strain evidence="7">CBS 366.77</strain>
    </source>
</reference>
<dbReference type="OrthoDB" id="289314at2759"/>
<feature type="domain" description="tRNA (32-2'-O)-methyltransferase regulator THADA-like C-terminal TPR repeats region" evidence="5">
    <location>
        <begin position="956"/>
        <end position="1105"/>
    </location>
</feature>
<comment type="similarity">
    <text evidence="1">Belongs to the THADA family.</text>
</comment>
<organism evidence="6 7">
    <name type="scientific">Aspergillus sclerotialis</name>
    <dbReference type="NCBI Taxonomy" id="2070753"/>
    <lineage>
        <taxon>Eukaryota</taxon>
        <taxon>Fungi</taxon>
        <taxon>Dikarya</taxon>
        <taxon>Ascomycota</taxon>
        <taxon>Pezizomycotina</taxon>
        <taxon>Eurotiomycetes</taxon>
        <taxon>Eurotiomycetidae</taxon>
        <taxon>Eurotiales</taxon>
        <taxon>Aspergillaceae</taxon>
        <taxon>Aspergillus</taxon>
        <taxon>Aspergillus subgen. Polypaecilum</taxon>
    </lineage>
</organism>
<dbReference type="SUPFAM" id="SSF48371">
    <property type="entry name" value="ARM repeat"/>
    <property type="match status" value="1"/>
</dbReference>
<keyword evidence="7" id="KW-1185">Reference proteome</keyword>
<evidence type="ECO:0000259" key="3">
    <source>
        <dbReference type="Pfam" id="PF10350"/>
    </source>
</evidence>
<dbReference type="GO" id="GO:0005829">
    <property type="term" value="C:cytosol"/>
    <property type="evidence" value="ECO:0007669"/>
    <property type="project" value="TreeGrafter"/>
</dbReference>
<dbReference type="InterPro" id="IPR051954">
    <property type="entry name" value="tRNA_methyltransferase_THADA"/>
</dbReference>
<protein>
    <submittedName>
        <fullName evidence="6">HEAT repeat protein</fullName>
    </submittedName>
</protein>
<proteinExistence type="inferred from homology"/>
<evidence type="ECO:0000313" key="6">
    <source>
        <dbReference type="EMBL" id="RJE19087.1"/>
    </source>
</evidence>
<dbReference type="Pfam" id="PF25151">
    <property type="entry name" value="TPR_Trm732_C"/>
    <property type="match status" value="1"/>
</dbReference>
<dbReference type="STRING" id="2070753.A0A3A2ZCQ7"/>
<dbReference type="InterPro" id="IPR056843">
    <property type="entry name" value="THADA-like_TPR"/>
</dbReference>
<evidence type="ECO:0000256" key="2">
    <source>
        <dbReference type="ARBA" id="ARBA00022694"/>
    </source>
</evidence>
<evidence type="ECO:0000259" key="4">
    <source>
        <dbReference type="Pfam" id="PF25150"/>
    </source>
</evidence>
<keyword evidence="2" id="KW-0819">tRNA processing</keyword>